<reference evidence="14 15" key="1">
    <citation type="journal article" date="2019" name="Genome Biol. Evol.">
        <title>Insights into the evolution of the New World diploid cottons (Gossypium, subgenus Houzingenia) based on genome sequencing.</title>
        <authorList>
            <person name="Grover C.E."/>
            <person name="Arick M.A. 2nd"/>
            <person name="Thrash A."/>
            <person name="Conover J.L."/>
            <person name="Sanders W.S."/>
            <person name="Peterson D.G."/>
            <person name="Frelichowski J.E."/>
            <person name="Scheffler J.A."/>
            <person name="Scheffler B.E."/>
            <person name="Wendel J.F."/>
        </authorList>
    </citation>
    <scope>NUCLEOTIDE SEQUENCE [LARGE SCALE GENOMIC DNA]</scope>
    <source>
        <strain evidence="14">1</strain>
        <tissue evidence="14">Leaf</tissue>
    </source>
</reference>
<dbReference type="InterPro" id="IPR019378">
    <property type="entry name" value="GDP-Fuc_O-FucTrfase"/>
</dbReference>
<sequence length="54" mass="6178">MHTDLRLANNDLPNSIQRLRCQANYKALWYAKEIEDLGSTLVDGLKSKNDPYIA</sequence>
<evidence type="ECO:0000256" key="11">
    <source>
        <dbReference type="ARBA" id="ARBA00023253"/>
    </source>
</evidence>
<comment type="subcellular location">
    <subcellularLocation>
        <location evidence="1">Membrane</location>
        <topology evidence="1">Single-pass type II membrane protein</topology>
    </subcellularLocation>
</comment>
<dbReference type="GO" id="GO:0016020">
    <property type="term" value="C:membrane"/>
    <property type="evidence" value="ECO:0007669"/>
    <property type="project" value="UniProtKB-SubCell"/>
</dbReference>
<keyword evidence="8" id="KW-1133">Transmembrane helix</keyword>
<dbReference type="OrthoDB" id="998927at2759"/>
<evidence type="ECO:0000313" key="14">
    <source>
        <dbReference type="EMBL" id="MBA0848953.1"/>
    </source>
</evidence>
<evidence type="ECO:0000256" key="2">
    <source>
        <dbReference type="ARBA" id="ARBA00004881"/>
    </source>
</evidence>
<keyword evidence="4" id="KW-0328">Glycosyltransferase</keyword>
<keyword evidence="9" id="KW-0472">Membrane</keyword>
<name>A0A7J9KR28_GOSSC</name>
<dbReference type="GO" id="GO:0006004">
    <property type="term" value="P:fucose metabolic process"/>
    <property type="evidence" value="ECO:0007669"/>
    <property type="project" value="UniProtKB-KW"/>
</dbReference>
<dbReference type="GO" id="GO:0005737">
    <property type="term" value="C:cytoplasm"/>
    <property type="evidence" value="ECO:0007669"/>
    <property type="project" value="TreeGrafter"/>
</dbReference>
<keyword evidence="10" id="KW-0325">Glycoprotein</keyword>
<evidence type="ECO:0000256" key="10">
    <source>
        <dbReference type="ARBA" id="ARBA00023180"/>
    </source>
</evidence>
<protein>
    <recommendedName>
        <fullName evidence="13">O-fucosyltransferase family protein</fullName>
    </recommendedName>
</protein>
<organism evidence="14 15">
    <name type="scientific">Gossypium schwendimanii</name>
    <name type="common">Cotton</name>
    <dbReference type="NCBI Taxonomy" id="34291"/>
    <lineage>
        <taxon>Eukaryota</taxon>
        <taxon>Viridiplantae</taxon>
        <taxon>Streptophyta</taxon>
        <taxon>Embryophyta</taxon>
        <taxon>Tracheophyta</taxon>
        <taxon>Spermatophyta</taxon>
        <taxon>Magnoliopsida</taxon>
        <taxon>eudicotyledons</taxon>
        <taxon>Gunneridae</taxon>
        <taxon>Pentapetalae</taxon>
        <taxon>rosids</taxon>
        <taxon>malvids</taxon>
        <taxon>Malvales</taxon>
        <taxon>Malvaceae</taxon>
        <taxon>Malvoideae</taxon>
        <taxon>Gossypium</taxon>
    </lineage>
</organism>
<dbReference type="PANTHER" id="PTHR31741:SF4">
    <property type="entry name" value="O-FUCOSYLTRANSFERASE 28"/>
    <property type="match status" value="1"/>
</dbReference>
<comment type="pathway">
    <text evidence="2">Glycan metabolism.</text>
</comment>
<gene>
    <name evidence="14" type="ORF">Goshw_009173</name>
</gene>
<dbReference type="PANTHER" id="PTHR31741">
    <property type="entry name" value="OS02G0726500 PROTEIN-RELATED"/>
    <property type="match status" value="1"/>
</dbReference>
<evidence type="ECO:0000256" key="7">
    <source>
        <dbReference type="ARBA" id="ARBA00022968"/>
    </source>
</evidence>
<keyword evidence="12" id="KW-0119">Carbohydrate metabolism</keyword>
<comment type="similarity">
    <text evidence="3">Belongs to the glycosyltransferase GT106 family.</text>
</comment>
<keyword evidence="11" id="KW-0294">Fucose metabolism</keyword>
<evidence type="ECO:0000256" key="12">
    <source>
        <dbReference type="ARBA" id="ARBA00023277"/>
    </source>
</evidence>
<evidence type="ECO:0000256" key="6">
    <source>
        <dbReference type="ARBA" id="ARBA00022692"/>
    </source>
</evidence>
<keyword evidence="5" id="KW-0808">Transferase</keyword>
<dbReference type="AlphaFoldDB" id="A0A7J9KR28"/>
<accession>A0A7J9KR28</accession>
<evidence type="ECO:0000256" key="1">
    <source>
        <dbReference type="ARBA" id="ARBA00004606"/>
    </source>
</evidence>
<dbReference type="GO" id="GO:0016757">
    <property type="term" value="F:glycosyltransferase activity"/>
    <property type="evidence" value="ECO:0007669"/>
    <property type="project" value="UniProtKB-KW"/>
</dbReference>
<evidence type="ECO:0000256" key="9">
    <source>
        <dbReference type="ARBA" id="ARBA00023136"/>
    </source>
</evidence>
<evidence type="ECO:0000256" key="3">
    <source>
        <dbReference type="ARBA" id="ARBA00007737"/>
    </source>
</evidence>
<dbReference type="Pfam" id="PF10250">
    <property type="entry name" value="O-FucT"/>
    <property type="match status" value="1"/>
</dbReference>
<evidence type="ECO:0000256" key="8">
    <source>
        <dbReference type="ARBA" id="ARBA00022989"/>
    </source>
</evidence>
<evidence type="ECO:0000256" key="4">
    <source>
        <dbReference type="ARBA" id="ARBA00022676"/>
    </source>
</evidence>
<keyword evidence="7" id="KW-0735">Signal-anchor</keyword>
<comment type="caution">
    <text evidence="14">The sequence shown here is derived from an EMBL/GenBank/DDBJ whole genome shotgun (WGS) entry which is preliminary data.</text>
</comment>
<keyword evidence="15" id="KW-1185">Reference proteome</keyword>
<keyword evidence="6" id="KW-0812">Transmembrane</keyword>
<evidence type="ECO:0000313" key="15">
    <source>
        <dbReference type="Proteomes" id="UP000593576"/>
    </source>
</evidence>
<dbReference type="Proteomes" id="UP000593576">
    <property type="component" value="Unassembled WGS sequence"/>
</dbReference>
<proteinExistence type="inferred from homology"/>
<evidence type="ECO:0000256" key="13">
    <source>
        <dbReference type="ARBA" id="ARBA00030350"/>
    </source>
</evidence>
<evidence type="ECO:0000256" key="5">
    <source>
        <dbReference type="ARBA" id="ARBA00022679"/>
    </source>
</evidence>
<dbReference type="EMBL" id="JABFAF010000002">
    <property type="protein sequence ID" value="MBA0848953.1"/>
    <property type="molecule type" value="Genomic_DNA"/>
</dbReference>